<reference evidence="2" key="1">
    <citation type="submission" date="2016-11" db="EMBL/GenBank/DDBJ databases">
        <authorList>
            <person name="Varghese N."/>
            <person name="Submissions S."/>
        </authorList>
    </citation>
    <scope>NUCLEOTIDE SEQUENCE [LARGE SCALE GENOMIC DNA]</scope>
    <source>
        <strain evidence="2">DSM 100564</strain>
    </source>
</reference>
<sequence>MSIANKSSELSLVKEFSRGDKYSVTNFQSLHNCIEIGGRPSVGNAPRHGFLQNAFRRSALTFGMLAILETGVSVAEASQSASANPLVIYSDNGGKLSKYAVAVSNARAMNTSVKIKGKCQSACTLYLSMPQSQICISRGASFVFHKAHGSSARLNNWGTQFLLANYPAWVQNWINSKGGLSNNLIRMNYEYASRYLPPCSTQQSKQRRTLVRSVKPKTSVQTHVSELGQADLVARVPTRSYLREKHADLR</sequence>
<organism evidence="1 2">
    <name type="scientific">Shimia gijangensis</name>
    <dbReference type="NCBI Taxonomy" id="1470563"/>
    <lineage>
        <taxon>Bacteria</taxon>
        <taxon>Pseudomonadati</taxon>
        <taxon>Pseudomonadota</taxon>
        <taxon>Alphaproteobacteria</taxon>
        <taxon>Rhodobacterales</taxon>
        <taxon>Roseobacteraceae</taxon>
    </lineage>
</organism>
<proteinExistence type="predicted"/>
<dbReference type="RefSeq" id="WP_073257293.1">
    <property type="nucleotide sequence ID" value="NZ_FQZQ01000050.1"/>
</dbReference>
<dbReference type="Proteomes" id="UP000183982">
    <property type="component" value="Unassembled WGS sequence"/>
</dbReference>
<evidence type="ECO:0000313" key="1">
    <source>
        <dbReference type="EMBL" id="SHK63364.1"/>
    </source>
</evidence>
<dbReference type="OrthoDB" id="7774376at2"/>
<accession>A0A1M6U2J2</accession>
<protein>
    <submittedName>
        <fullName evidence="1">Uncharacterized protein</fullName>
    </submittedName>
</protein>
<evidence type="ECO:0000313" key="2">
    <source>
        <dbReference type="Proteomes" id="UP000183982"/>
    </source>
</evidence>
<keyword evidence="2" id="KW-1185">Reference proteome</keyword>
<gene>
    <name evidence="1" type="ORF">SAMN05444000_1503</name>
</gene>
<dbReference type="AlphaFoldDB" id="A0A1M6U2J2"/>
<name>A0A1M6U2J2_9RHOB</name>
<dbReference type="EMBL" id="FQZQ01000050">
    <property type="protein sequence ID" value="SHK63364.1"/>
    <property type="molecule type" value="Genomic_DNA"/>
</dbReference>